<accession>A0A7W2HSW4</accession>
<gene>
    <name evidence="2" type="ORF">H1X69_03400</name>
</gene>
<sequence>MVVLAVIIPLVMLGFLMALDRFEDLVFPAAPAAPPAEDTQDAGTARGTGGPLGTGTRVR</sequence>
<dbReference type="EMBL" id="JACERG010000003">
    <property type="protein sequence ID" value="MBA5220464.1"/>
    <property type="molecule type" value="Genomic_DNA"/>
</dbReference>
<dbReference type="GeneID" id="96787957"/>
<dbReference type="AlphaFoldDB" id="A0A7W2HSW4"/>
<protein>
    <submittedName>
        <fullName evidence="2">Uncharacterized protein</fullName>
    </submittedName>
</protein>
<proteinExistence type="predicted"/>
<comment type="caution">
    <text evidence="2">The sequence shown here is derived from an EMBL/GenBank/DDBJ whole genome shotgun (WGS) entry which is preliminary data.</text>
</comment>
<dbReference type="Proteomes" id="UP000587608">
    <property type="component" value="Unassembled WGS sequence"/>
</dbReference>
<name>A0A7W2HSW4_9ACTN</name>
<organism evidence="2 3">
    <name type="scientific">Streptomyces griseoaurantiacus</name>
    <dbReference type="NCBI Taxonomy" id="68213"/>
    <lineage>
        <taxon>Bacteria</taxon>
        <taxon>Bacillati</taxon>
        <taxon>Actinomycetota</taxon>
        <taxon>Actinomycetes</taxon>
        <taxon>Kitasatosporales</taxon>
        <taxon>Streptomycetaceae</taxon>
        <taxon>Streptomyces</taxon>
        <taxon>Streptomyces aurantiacus group</taxon>
    </lineage>
</organism>
<dbReference type="RefSeq" id="WP_006142932.1">
    <property type="nucleotide sequence ID" value="NZ_BNBP01000078.1"/>
</dbReference>
<evidence type="ECO:0000313" key="3">
    <source>
        <dbReference type="Proteomes" id="UP000587608"/>
    </source>
</evidence>
<evidence type="ECO:0000256" key="1">
    <source>
        <dbReference type="SAM" id="MobiDB-lite"/>
    </source>
</evidence>
<reference evidence="2 3" key="1">
    <citation type="submission" date="2020-07" db="EMBL/GenBank/DDBJ databases">
        <title>Differential regulation of undecylprodigiosin biosynthesis in the yeast-scavenging Streptomyces strain MBK6.</title>
        <authorList>
            <person name="Baral B."/>
            <person name="Siitonen V."/>
            <person name="Laughlin M."/>
            <person name="Yamada K."/>
            <person name="Ilomaeki M."/>
            <person name="Metsae-Ketelae M."/>
            <person name="Niemi J."/>
        </authorList>
    </citation>
    <scope>NUCLEOTIDE SEQUENCE [LARGE SCALE GENOMIC DNA]</scope>
    <source>
        <strain evidence="2 3">MBK6</strain>
    </source>
</reference>
<evidence type="ECO:0000313" key="2">
    <source>
        <dbReference type="EMBL" id="MBA5220464.1"/>
    </source>
</evidence>
<feature type="region of interest" description="Disordered" evidence="1">
    <location>
        <begin position="33"/>
        <end position="59"/>
    </location>
</feature>